<evidence type="ECO:0000256" key="1">
    <source>
        <dbReference type="ARBA" id="ARBA00022729"/>
    </source>
</evidence>
<feature type="compositionally biased region" description="Polar residues" evidence="2">
    <location>
        <begin position="58"/>
        <end position="71"/>
    </location>
</feature>
<organism evidence="6 8">
    <name type="scientific">Staphylococcus microti</name>
    <dbReference type="NCBI Taxonomy" id="569857"/>
    <lineage>
        <taxon>Bacteria</taxon>
        <taxon>Bacillati</taxon>
        <taxon>Bacillota</taxon>
        <taxon>Bacilli</taxon>
        <taxon>Bacillales</taxon>
        <taxon>Staphylococcaceae</taxon>
        <taxon>Staphylococcus</taxon>
    </lineage>
</organism>
<accession>A0A0D6XNJ7</accession>
<gene>
    <name evidence="6" type="primary">sdrF</name>
    <name evidence="6" type="ORF">NCTC13832_02458</name>
    <name evidence="5" type="ORF">TP70_08045</name>
</gene>
<keyword evidence="1 3" id="KW-0732">Signal</keyword>
<reference evidence="6 8" key="2">
    <citation type="submission" date="2018-06" db="EMBL/GenBank/DDBJ databases">
        <authorList>
            <consortium name="Pathogen Informatics"/>
            <person name="Doyle S."/>
        </authorList>
    </citation>
    <scope>NUCLEOTIDE SEQUENCE [LARGE SCALE GENOMIC DNA]</scope>
    <source>
        <strain evidence="6 8">NCTC13832</strain>
    </source>
</reference>
<evidence type="ECO:0000313" key="6">
    <source>
        <dbReference type="EMBL" id="SUN02219.1"/>
    </source>
</evidence>
<dbReference type="RefSeq" id="WP_044360858.1">
    <property type="nucleotide sequence ID" value="NZ_JXWY01000048.1"/>
</dbReference>
<proteinExistence type="predicted"/>
<sequence length="71" mass="7731">MDNRNGFLSNCLNKYSIRKMTVGTASLLIGATLLFGVNNDAQAAEDTTSEATTESQSGKQIQIQLKHNQKN</sequence>
<feature type="chain" id="PRO_5043119756" evidence="3">
    <location>
        <begin position="44"/>
        <end position="71"/>
    </location>
</feature>
<evidence type="ECO:0000313" key="5">
    <source>
        <dbReference type="EMBL" id="KIX90364.1"/>
    </source>
</evidence>
<evidence type="ECO:0000256" key="2">
    <source>
        <dbReference type="SAM" id="MobiDB-lite"/>
    </source>
</evidence>
<dbReference type="OrthoDB" id="2414488at2"/>
<feature type="domain" description="YSIRK Gram-positive signal peptide" evidence="4">
    <location>
        <begin position="13"/>
        <end position="35"/>
    </location>
</feature>
<evidence type="ECO:0000259" key="4">
    <source>
        <dbReference type="Pfam" id="PF04650"/>
    </source>
</evidence>
<evidence type="ECO:0000313" key="7">
    <source>
        <dbReference type="Proteomes" id="UP000032366"/>
    </source>
</evidence>
<evidence type="ECO:0000313" key="8">
    <source>
        <dbReference type="Proteomes" id="UP000254100"/>
    </source>
</evidence>
<dbReference type="Pfam" id="PF04650">
    <property type="entry name" value="YSIRK_signal"/>
    <property type="match status" value="1"/>
</dbReference>
<dbReference type="NCBIfam" id="TIGR01168">
    <property type="entry name" value="YSIRK_signal"/>
    <property type="match status" value="1"/>
</dbReference>
<dbReference type="AlphaFoldDB" id="A0A0D6XNJ7"/>
<keyword evidence="7" id="KW-1185">Reference proteome</keyword>
<dbReference type="InterPro" id="IPR005877">
    <property type="entry name" value="YSIRK_signal_dom"/>
</dbReference>
<feature type="compositionally biased region" description="Low complexity" evidence="2">
    <location>
        <begin position="46"/>
        <end position="57"/>
    </location>
</feature>
<dbReference type="EMBL" id="UHDT01000005">
    <property type="protein sequence ID" value="SUN02219.1"/>
    <property type="molecule type" value="Genomic_DNA"/>
</dbReference>
<dbReference type="Proteomes" id="UP000032366">
    <property type="component" value="Unassembled WGS sequence"/>
</dbReference>
<evidence type="ECO:0000256" key="3">
    <source>
        <dbReference type="SAM" id="SignalP"/>
    </source>
</evidence>
<feature type="region of interest" description="Disordered" evidence="2">
    <location>
        <begin position="46"/>
        <end position="71"/>
    </location>
</feature>
<dbReference type="Proteomes" id="UP000254100">
    <property type="component" value="Unassembled WGS sequence"/>
</dbReference>
<protein>
    <submittedName>
        <fullName evidence="6">SdrF protein, truncation</fullName>
    </submittedName>
</protein>
<dbReference type="EMBL" id="JXWY01000048">
    <property type="protein sequence ID" value="KIX90364.1"/>
    <property type="molecule type" value="Genomic_DNA"/>
</dbReference>
<feature type="signal peptide" evidence="3">
    <location>
        <begin position="1"/>
        <end position="43"/>
    </location>
</feature>
<reference evidence="5 7" key="1">
    <citation type="submission" date="2015-01" db="EMBL/GenBank/DDBJ databases">
        <authorList>
            <person name="Guo J."/>
        </authorList>
    </citation>
    <scope>NUCLEOTIDE SEQUENCE [LARGE SCALE GENOMIC DNA]</scope>
    <source>
        <strain evidence="5 7">DSM 22147</strain>
    </source>
</reference>
<name>A0A0D6XNJ7_9STAP</name>